<evidence type="ECO:0000313" key="2">
    <source>
        <dbReference type="EMBL" id="AXY76461.1"/>
    </source>
</evidence>
<dbReference type="EMBL" id="CP032157">
    <property type="protein sequence ID" value="AXY76461.1"/>
    <property type="molecule type" value="Genomic_DNA"/>
</dbReference>
<name>A0A3B7N287_9BACT</name>
<dbReference type="SUPFAM" id="SSF160574">
    <property type="entry name" value="BT0923-like"/>
    <property type="match status" value="1"/>
</dbReference>
<protein>
    <submittedName>
        <fullName evidence="2">Uncharacterized protein</fullName>
    </submittedName>
</protein>
<evidence type="ECO:0000256" key="1">
    <source>
        <dbReference type="SAM" id="SignalP"/>
    </source>
</evidence>
<feature type="signal peptide" evidence="1">
    <location>
        <begin position="1"/>
        <end position="18"/>
    </location>
</feature>
<proteinExistence type="predicted"/>
<keyword evidence="1" id="KW-0732">Signal</keyword>
<dbReference type="OrthoDB" id="670761at2"/>
<keyword evidence="3" id="KW-1185">Reference proteome</keyword>
<gene>
    <name evidence="2" type="ORF">D3H65_21760</name>
</gene>
<organism evidence="2 3">
    <name type="scientific">Paraflavitalea soli</name>
    <dbReference type="NCBI Taxonomy" id="2315862"/>
    <lineage>
        <taxon>Bacteria</taxon>
        <taxon>Pseudomonadati</taxon>
        <taxon>Bacteroidota</taxon>
        <taxon>Chitinophagia</taxon>
        <taxon>Chitinophagales</taxon>
        <taxon>Chitinophagaceae</taxon>
        <taxon>Paraflavitalea</taxon>
    </lineage>
</organism>
<dbReference type="AlphaFoldDB" id="A0A3B7N287"/>
<feature type="chain" id="PRO_5017818255" evidence="1">
    <location>
        <begin position="19"/>
        <end position="155"/>
    </location>
</feature>
<sequence>MKKFFISLLMLISVFSYAATPDKGEKVSAHIQAALEKEFKGAQYIVWQSLKGHQLFHAKFIYNNEQVNAFFEEDGNLLAIGRYIAPASLPLAITKSINSKYAEYELKDVIEYSKSGETSYVISLENEKTRMVVEAYNNGNTYLFKKEKKNLSAKL</sequence>
<reference evidence="2 3" key="1">
    <citation type="submission" date="2018-09" db="EMBL/GenBank/DDBJ databases">
        <title>Genome sequencing of strain 6GH32-13.</title>
        <authorList>
            <person name="Weon H.-Y."/>
            <person name="Heo J."/>
            <person name="Kwon S.-W."/>
        </authorList>
    </citation>
    <scope>NUCLEOTIDE SEQUENCE [LARGE SCALE GENOMIC DNA]</scope>
    <source>
        <strain evidence="2 3">5GH32-13</strain>
    </source>
</reference>
<accession>A0A3B7N287</accession>
<evidence type="ECO:0000313" key="3">
    <source>
        <dbReference type="Proteomes" id="UP000263900"/>
    </source>
</evidence>
<dbReference type="Gene3D" id="3.10.450.360">
    <property type="match status" value="1"/>
</dbReference>
<dbReference type="RefSeq" id="WP_119052338.1">
    <property type="nucleotide sequence ID" value="NZ_CP032157.1"/>
</dbReference>
<dbReference type="Proteomes" id="UP000263900">
    <property type="component" value="Chromosome"/>
</dbReference>
<dbReference type="KEGG" id="pseg:D3H65_21760"/>